<evidence type="ECO:0000313" key="2">
    <source>
        <dbReference type="Proteomes" id="UP000070089"/>
    </source>
</evidence>
<evidence type="ECO:0000313" key="1">
    <source>
        <dbReference type="EMBL" id="KWX12976.1"/>
    </source>
</evidence>
<gene>
    <name evidence="1" type="ORF">QR46_3047</name>
</gene>
<dbReference type="PANTHER" id="PTHR47176:SF1">
    <property type="entry name" value="OS04G0577500 PROTEIN"/>
    <property type="match status" value="1"/>
</dbReference>
<reference evidence="1 2" key="1">
    <citation type="journal article" date="2015" name="Mol. Biochem. Parasitol.">
        <title>Identification of polymorphic genes for use in assemblage B genotyping assays through comparative genomics of multiple assemblage B Giardia duodenalis isolates.</title>
        <authorList>
            <person name="Wielinga C."/>
            <person name="Thompson R.C."/>
            <person name="Monis P."/>
            <person name="Ryan U."/>
        </authorList>
    </citation>
    <scope>NUCLEOTIDE SEQUENCE [LARGE SCALE GENOMIC DNA]</scope>
    <source>
        <strain evidence="1 2">BAH15c1</strain>
    </source>
</reference>
<dbReference type="Pfam" id="PF01026">
    <property type="entry name" value="TatD_DNase"/>
    <property type="match status" value="1"/>
</dbReference>
<dbReference type="OrthoDB" id="6079689at2759"/>
<dbReference type="GO" id="GO:0016788">
    <property type="term" value="F:hydrolase activity, acting on ester bonds"/>
    <property type="evidence" value="ECO:0007669"/>
    <property type="project" value="InterPro"/>
</dbReference>
<dbReference type="AlphaFoldDB" id="A0A132NSF9"/>
<name>A0A132NSF9_GIAIN</name>
<dbReference type="SUPFAM" id="SSF51556">
    <property type="entry name" value="Metallo-dependent hydrolases"/>
    <property type="match status" value="1"/>
</dbReference>
<comment type="caution">
    <text evidence="1">The sequence shown here is derived from an EMBL/GenBank/DDBJ whole genome shotgun (WGS) entry which is preliminary data.</text>
</comment>
<dbReference type="VEuPathDB" id="GiardiaDB:QR46_3047"/>
<dbReference type="PANTHER" id="PTHR47176">
    <property type="entry name" value="OSJNBA0020J04.13 PROTEIN"/>
    <property type="match status" value="1"/>
</dbReference>
<dbReference type="InterPro" id="IPR001130">
    <property type="entry name" value="TatD-like"/>
</dbReference>
<accession>A0A132NSF9</accession>
<dbReference type="Proteomes" id="UP000070089">
    <property type="component" value="Unassembled WGS sequence"/>
</dbReference>
<protein>
    <submittedName>
        <fullName evidence="1">Putative DNase/ TatD family protein</fullName>
    </submittedName>
</protein>
<sequence>MLPLRMSEDSSRLMLISLMLPTATIKMHDAHCHFSPVFVDTWFRPEHSYLLNATDPTQFESLAKFREVHPQSVRIGYGIHPYYLHMHPDLTAVLHDVRAHLVADQTAFVGEIGLDTRPAALADSSLDTQISYFSPQLELAFELNRDCNIHIISRKPGLWPIFIEQLETMATKYPAYNRSIIMHSFNGTYETFCKIQSAISSCHGRALLSVSHFAEMNKATRTCIRRISTEYLVIETDWYREAEDNWDRAMATAIDILMSEHNLTKDQILSLVVKNWLRYNLLPADHCGTQSDM</sequence>
<proteinExistence type="predicted"/>
<dbReference type="EMBL" id="JXTI01000090">
    <property type="protein sequence ID" value="KWX12976.1"/>
    <property type="molecule type" value="Genomic_DNA"/>
</dbReference>
<dbReference type="InterPro" id="IPR032466">
    <property type="entry name" value="Metal_Hydrolase"/>
</dbReference>
<dbReference type="Gene3D" id="3.20.20.140">
    <property type="entry name" value="Metal-dependent hydrolases"/>
    <property type="match status" value="1"/>
</dbReference>
<organism evidence="1 2">
    <name type="scientific">Giardia duodenalis assemblage B</name>
    <dbReference type="NCBI Taxonomy" id="1394984"/>
    <lineage>
        <taxon>Eukaryota</taxon>
        <taxon>Metamonada</taxon>
        <taxon>Diplomonadida</taxon>
        <taxon>Hexamitidae</taxon>
        <taxon>Giardiinae</taxon>
        <taxon>Giardia</taxon>
    </lineage>
</organism>